<evidence type="ECO:0000259" key="2">
    <source>
        <dbReference type="PROSITE" id="PS51232"/>
    </source>
</evidence>
<comment type="caution">
    <text evidence="4">The sequence shown here is derived from an EMBL/GenBank/DDBJ whole genome shotgun (WGS) entry which is preliminary data.</text>
</comment>
<sequence>MFWEDWVDRALSCFNKDRDKEPAVPIPVTELDPLEFADDERLDKSFQRFLAELDLPPEKQDEMLSQSREKKISMLHKHAIRTKYNSSRFLQKLRGYADAFPEQLNSEAVEFLQDLVIALRTQDNSFVHSFLAEGGVALLSQLLRLSWCEDRSDFTFFFLSAFRALLNSSSGRQAVLDCPESLRNIAASIECSDPKAKVVSAEVLSGLCFVPEIGHRKVLTAITDASQLMGERIRFQKLLEALHRTFSCDRQTDRVRTAAIGLINALLSTGPSENSVEYRTHLRYELLLQGVQEVIDSCRGDASQRLDDHFDLFEMMRKEDELSISGVSDDSGASSPVDFDNVVGMAEALQNKLSSTVALPHFASLLQHLFMVPCDEKHIPLWRLFDLLLQHLTLQTTVNGITDVHQPLTGTVDMNDIISRLHTQCEYETLEREHERLREELEAERMRVVDLENRLSDMHDGRSTLSRTSDLSTSPSDPGPSRPSSACLDTLPPVIPPIAAPPPPPPPPPLFGKLPMPTEDAKKNVPPRKSDTRTVNWNKISKDKLKGTVWEFADDEKLYKHIDLEELSTLFAASTSHKDDDNESVMGYSISRKHREEISVIDSRKAQNCTIMLSKLKMTNRELRNVLLSMDDKGRIPKDMIEQMLKFLPTREEGQQLAETVARFKTPTCLALADRYLYEVSQIPRFEQRLKCLHIIRSFKERIELLSPALQAICLTSQALCSNKRLRQYLALVLAIGNYLNQGKRNGNAHGFTMHSLNSLNQVRNATRGDRNLQHYIAQLIERKFPDLVKLKRELNCVYEASRFNKEEVAAEIRSLEQSIGFIRSELARAKNCTLAEGEEDKENLTKPEEDRFDEAAKSFITSATNEFRNLEALFAEMKGKLASCAKLFCFDEKASPDEIFSVFAKWLTSFTEAHHAIWREQEEEETRKRQTLARSYFAKKSRKKEKERDFEQLIFALQNGELFSEELARLRTSFRLPPGKKREKTAAR</sequence>
<dbReference type="Gene3D" id="1.10.238.150">
    <property type="entry name" value="Formin, FH3 diaphanous domain"/>
    <property type="match status" value="1"/>
</dbReference>
<name>A0AA36D7B2_9BILA</name>
<keyword evidence="5" id="KW-1185">Reference proteome</keyword>
<dbReference type="InterPro" id="IPR010472">
    <property type="entry name" value="FH3_dom"/>
</dbReference>
<feature type="domain" description="FH2" evidence="3">
    <location>
        <begin position="522"/>
        <end position="937"/>
    </location>
</feature>
<reference evidence="4" key="1">
    <citation type="submission" date="2023-06" db="EMBL/GenBank/DDBJ databases">
        <authorList>
            <person name="Delattre M."/>
        </authorList>
    </citation>
    <scope>NUCLEOTIDE SEQUENCE</scope>
    <source>
        <strain evidence="4">AF72</strain>
    </source>
</reference>
<dbReference type="AlphaFoldDB" id="A0AA36D7B2"/>
<dbReference type="SMART" id="SM01140">
    <property type="entry name" value="Drf_GBD"/>
    <property type="match status" value="1"/>
</dbReference>
<feature type="compositionally biased region" description="Basic and acidic residues" evidence="1">
    <location>
        <begin position="452"/>
        <end position="462"/>
    </location>
</feature>
<evidence type="ECO:0000313" key="5">
    <source>
        <dbReference type="Proteomes" id="UP001177023"/>
    </source>
</evidence>
<dbReference type="Gene3D" id="1.25.10.10">
    <property type="entry name" value="Leucine-rich Repeat Variant"/>
    <property type="match status" value="1"/>
</dbReference>
<dbReference type="EMBL" id="CATQJA010002664">
    <property type="protein sequence ID" value="CAJ0582404.1"/>
    <property type="molecule type" value="Genomic_DNA"/>
</dbReference>
<dbReference type="Pfam" id="PF06371">
    <property type="entry name" value="Drf_GBD"/>
    <property type="match status" value="1"/>
</dbReference>
<dbReference type="Gene3D" id="1.20.58.2220">
    <property type="entry name" value="Formin, FH2 domain"/>
    <property type="match status" value="1"/>
</dbReference>
<organism evidence="4 5">
    <name type="scientific">Mesorhabditis spiculigera</name>
    <dbReference type="NCBI Taxonomy" id="96644"/>
    <lineage>
        <taxon>Eukaryota</taxon>
        <taxon>Metazoa</taxon>
        <taxon>Ecdysozoa</taxon>
        <taxon>Nematoda</taxon>
        <taxon>Chromadorea</taxon>
        <taxon>Rhabditida</taxon>
        <taxon>Rhabditina</taxon>
        <taxon>Rhabditomorpha</taxon>
        <taxon>Rhabditoidea</taxon>
        <taxon>Rhabditidae</taxon>
        <taxon>Mesorhabditinae</taxon>
        <taxon>Mesorhabditis</taxon>
    </lineage>
</organism>
<dbReference type="GO" id="GO:0030036">
    <property type="term" value="P:actin cytoskeleton organization"/>
    <property type="evidence" value="ECO:0007669"/>
    <property type="project" value="InterPro"/>
</dbReference>
<accession>A0AA36D7B2</accession>
<dbReference type="GO" id="GO:0030838">
    <property type="term" value="P:positive regulation of actin filament polymerization"/>
    <property type="evidence" value="ECO:0007669"/>
    <property type="project" value="TreeGrafter"/>
</dbReference>
<dbReference type="PANTHER" id="PTHR45725">
    <property type="entry name" value="FORMIN HOMOLOGY 2 FAMILY MEMBER"/>
    <property type="match status" value="1"/>
</dbReference>
<dbReference type="PANTHER" id="PTHR45725:SF1">
    <property type="entry name" value="DISHEVELLED ASSOCIATED ACTIVATOR OF MORPHOGENESIS, ISOFORM D"/>
    <property type="match status" value="1"/>
</dbReference>
<evidence type="ECO:0000256" key="1">
    <source>
        <dbReference type="SAM" id="MobiDB-lite"/>
    </source>
</evidence>
<protein>
    <submittedName>
        <fullName evidence="4">Uncharacterized protein</fullName>
    </submittedName>
</protein>
<dbReference type="InterPro" id="IPR011989">
    <property type="entry name" value="ARM-like"/>
</dbReference>
<dbReference type="Pfam" id="PF02181">
    <property type="entry name" value="FH2"/>
    <property type="match status" value="1"/>
</dbReference>
<dbReference type="SUPFAM" id="SSF48371">
    <property type="entry name" value="ARM repeat"/>
    <property type="match status" value="1"/>
</dbReference>
<dbReference type="InterPro" id="IPR014768">
    <property type="entry name" value="GBD/FH3_dom"/>
</dbReference>
<dbReference type="GO" id="GO:0031267">
    <property type="term" value="F:small GTPase binding"/>
    <property type="evidence" value="ECO:0007669"/>
    <property type="project" value="InterPro"/>
</dbReference>
<dbReference type="InterPro" id="IPR010473">
    <property type="entry name" value="GTPase-bd"/>
</dbReference>
<dbReference type="InterPro" id="IPR015425">
    <property type="entry name" value="FH2_Formin"/>
</dbReference>
<proteinExistence type="predicted"/>
<dbReference type="SMART" id="SM00498">
    <property type="entry name" value="FH2"/>
    <property type="match status" value="1"/>
</dbReference>
<dbReference type="Proteomes" id="UP001177023">
    <property type="component" value="Unassembled WGS sequence"/>
</dbReference>
<evidence type="ECO:0000259" key="3">
    <source>
        <dbReference type="PROSITE" id="PS51444"/>
    </source>
</evidence>
<dbReference type="InterPro" id="IPR042201">
    <property type="entry name" value="FH2_Formin_sf"/>
</dbReference>
<dbReference type="PROSITE" id="PS51444">
    <property type="entry name" value="FH2"/>
    <property type="match status" value="1"/>
</dbReference>
<feature type="compositionally biased region" description="Low complexity" evidence="1">
    <location>
        <begin position="463"/>
        <end position="476"/>
    </location>
</feature>
<dbReference type="Pfam" id="PF06367">
    <property type="entry name" value="Drf_FH3"/>
    <property type="match status" value="1"/>
</dbReference>
<evidence type="ECO:0000313" key="4">
    <source>
        <dbReference type="EMBL" id="CAJ0582404.1"/>
    </source>
</evidence>
<feature type="compositionally biased region" description="Pro residues" evidence="1">
    <location>
        <begin position="493"/>
        <end position="510"/>
    </location>
</feature>
<dbReference type="SMART" id="SM01139">
    <property type="entry name" value="Drf_FH3"/>
    <property type="match status" value="1"/>
</dbReference>
<dbReference type="PROSITE" id="PS51232">
    <property type="entry name" value="GBD_FH3"/>
    <property type="match status" value="1"/>
</dbReference>
<dbReference type="GO" id="GO:0003779">
    <property type="term" value="F:actin binding"/>
    <property type="evidence" value="ECO:0007669"/>
    <property type="project" value="InterPro"/>
</dbReference>
<feature type="region of interest" description="Disordered" evidence="1">
    <location>
        <begin position="452"/>
        <end position="533"/>
    </location>
</feature>
<dbReference type="SUPFAM" id="SSF101447">
    <property type="entry name" value="Formin homology 2 domain (FH2 domain)"/>
    <property type="match status" value="1"/>
</dbReference>
<feature type="non-terminal residue" evidence="4">
    <location>
        <position position="989"/>
    </location>
</feature>
<feature type="domain" description="GBD/FH3" evidence="2">
    <location>
        <begin position="34"/>
        <end position="400"/>
    </location>
</feature>
<dbReference type="InterPro" id="IPR016024">
    <property type="entry name" value="ARM-type_fold"/>
</dbReference>
<dbReference type="InterPro" id="IPR051425">
    <property type="entry name" value="Formin_Homology"/>
</dbReference>
<feature type="compositionally biased region" description="Basic and acidic residues" evidence="1">
    <location>
        <begin position="519"/>
        <end position="532"/>
    </location>
</feature>
<gene>
    <name evidence="4" type="ORF">MSPICULIGERA_LOCUS20537</name>
</gene>